<sequence>MEAEILAALASSDGAFTWQQACHAGVSRPVLTKLVRDGRIRKLAHDLYSIAPEPVSLSARHLELLSAAMHRYGDRIVAASYSALVAHGLPTYEADLARAHLLWRNGGSSRVSGPLQIIRSTLTFPQERVGLINAVTEPAAFLQVASRQGLLAAVVAGDAMLHRKSSSRDELAAICATFASFPGRAVAREALGMLEPLTESPGESVLRVIAARAGIAMEPQFEVYDGAQLFARADFRVRGTRLLVEFDGKVKYGRDRPDRRGEPLWEEKQREDRLRRLRFGVERVVWSDFHTPRALIARLRRASADHRDPLAG</sequence>
<evidence type="ECO:0000313" key="2">
    <source>
        <dbReference type="Proteomes" id="UP000463857"/>
    </source>
</evidence>
<dbReference type="InParanoid" id="A0A7L4YNP2"/>
<reference evidence="1 2" key="1">
    <citation type="journal article" date="2018" name="Int. J. Syst. Evol. Microbiol.">
        <title>Epidermidibacterium keratini gen. nov., sp. nov., a member of the family Sporichthyaceae, isolated from keratin epidermis.</title>
        <authorList>
            <person name="Lee D.G."/>
            <person name="Trujillo M.E."/>
            <person name="Kang S."/>
            <person name="Nam J.J."/>
            <person name="Kim Y.J."/>
        </authorList>
    </citation>
    <scope>NUCLEOTIDE SEQUENCE [LARGE SCALE GENOMIC DNA]</scope>
    <source>
        <strain evidence="1 2">EPI-7</strain>
    </source>
</reference>
<dbReference type="AlphaFoldDB" id="A0A7L4YNP2"/>
<protein>
    <recommendedName>
        <fullName evidence="3">DUF559 domain-containing protein</fullName>
    </recommendedName>
</protein>
<organism evidence="1 2">
    <name type="scientific">Epidermidibacterium keratini</name>
    <dbReference type="NCBI Taxonomy" id="1891644"/>
    <lineage>
        <taxon>Bacteria</taxon>
        <taxon>Bacillati</taxon>
        <taxon>Actinomycetota</taxon>
        <taxon>Actinomycetes</taxon>
        <taxon>Sporichthyales</taxon>
        <taxon>Sporichthyaceae</taxon>
        <taxon>Epidermidibacterium</taxon>
    </lineage>
</organism>
<accession>A0A7L4YNP2</accession>
<dbReference type="RefSeq" id="WP_159544905.1">
    <property type="nucleotide sequence ID" value="NZ_CP047156.1"/>
</dbReference>
<dbReference type="Proteomes" id="UP000463857">
    <property type="component" value="Chromosome"/>
</dbReference>
<evidence type="ECO:0000313" key="1">
    <source>
        <dbReference type="EMBL" id="QHC00429.1"/>
    </source>
</evidence>
<gene>
    <name evidence="1" type="ORF">EK0264_09155</name>
</gene>
<name>A0A7L4YNP2_9ACTN</name>
<evidence type="ECO:0008006" key="3">
    <source>
        <dbReference type="Google" id="ProtNLM"/>
    </source>
</evidence>
<dbReference type="OrthoDB" id="5176673at2"/>
<keyword evidence="2" id="KW-1185">Reference proteome</keyword>
<proteinExistence type="predicted"/>
<dbReference type="EMBL" id="CP047156">
    <property type="protein sequence ID" value="QHC00429.1"/>
    <property type="molecule type" value="Genomic_DNA"/>
</dbReference>
<dbReference type="KEGG" id="eke:EK0264_09155"/>